<proteinExistence type="predicted"/>
<dbReference type="HOGENOM" id="CLU_408298_0_0_1"/>
<evidence type="ECO:0000313" key="3">
    <source>
        <dbReference type="Proteomes" id="UP000001072"/>
    </source>
</evidence>
<dbReference type="InParanoid" id="F4RC84"/>
<evidence type="ECO:0000313" key="2">
    <source>
        <dbReference type="EMBL" id="EGG09696.1"/>
    </source>
</evidence>
<dbReference type="AlphaFoldDB" id="F4RC84"/>
<dbReference type="Proteomes" id="UP000001072">
    <property type="component" value="Unassembled WGS sequence"/>
</dbReference>
<name>F4RC84_MELLP</name>
<feature type="region of interest" description="Disordered" evidence="1">
    <location>
        <begin position="527"/>
        <end position="548"/>
    </location>
</feature>
<evidence type="ECO:0000256" key="1">
    <source>
        <dbReference type="SAM" id="MobiDB-lite"/>
    </source>
</evidence>
<organism evidence="3">
    <name type="scientific">Melampsora larici-populina (strain 98AG31 / pathotype 3-4-7)</name>
    <name type="common">Poplar leaf rust fungus</name>
    <dbReference type="NCBI Taxonomy" id="747676"/>
    <lineage>
        <taxon>Eukaryota</taxon>
        <taxon>Fungi</taxon>
        <taxon>Dikarya</taxon>
        <taxon>Basidiomycota</taxon>
        <taxon>Pucciniomycotina</taxon>
        <taxon>Pucciniomycetes</taxon>
        <taxon>Pucciniales</taxon>
        <taxon>Melampsoraceae</taxon>
        <taxon>Melampsora</taxon>
    </lineage>
</organism>
<dbReference type="EMBL" id="GL883096">
    <property type="protein sequence ID" value="EGG09696.1"/>
    <property type="molecule type" value="Genomic_DNA"/>
</dbReference>
<feature type="compositionally biased region" description="Acidic residues" evidence="1">
    <location>
        <begin position="529"/>
        <end position="539"/>
    </location>
</feature>
<reference evidence="3" key="1">
    <citation type="journal article" date="2011" name="Proc. Natl. Acad. Sci. U.S.A.">
        <title>Obligate biotrophy features unraveled by the genomic analysis of rust fungi.</title>
        <authorList>
            <person name="Duplessis S."/>
            <person name="Cuomo C.A."/>
            <person name="Lin Y.-C."/>
            <person name="Aerts A."/>
            <person name="Tisserant E."/>
            <person name="Veneault-Fourrey C."/>
            <person name="Joly D.L."/>
            <person name="Hacquard S."/>
            <person name="Amselem J."/>
            <person name="Cantarel B.L."/>
            <person name="Chiu R."/>
            <person name="Coutinho P.M."/>
            <person name="Feau N."/>
            <person name="Field M."/>
            <person name="Frey P."/>
            <person name="Gelhaye E."/>
            <person name="Goldberg J."/>
            <person name="Grabherr M.G."/>
            <person name="Kodira C.D."/>
            <person name="Kohler A."/>
            <person name="Kuees U."/>
            <person name="Lindquist E.A."/>
            <person name="Lucas S.M."/>
            <person name="Mago R."/>
            <person name="Mauceli E."/>
            <person name="Morin E."/>
            <person name="Murat C."/>
            <person name="Pangilinan J.L."/>
            <person name="Park R."/>
            <person name="Pearson M."/>
            <person name="Quesneville H."/>
            <person name="Rouhier N."/>
            <person name="Sakthikumar S."/>
            <person name="Salamov A.A."/>
            <person name="Schmutz J."/>
            <person name="Selles B."/>
            <person name="Shapiro H."/>
            <person name="Tanguay P."/>
            <person name="Tuskan G.A."/>
            <person name="Henrissat B."/>
            <person name="Van de Peer Y."/>
            <person name="Rouze P."/>
            <person name="Ellis J.G."/>
            <person name="Dodds P.N."/>
            <person name="Schein J.E."/>
            <person name="Zhong S."/>
            <person name="Hamelin R.C."/>
            <person name="Grigoriev I.V."/>
            <person name="Szabo L.J."/>
            <person name="Martin F."/>
        </authorList>
    </citation>
    <scope>NUCLEOTIDE SEQUENCE [LARGE SCALE GENOMIC DNA]</scope>
    <source>
        <strain evidence="3">98AG31 / pathotype 3-4-7</strain>
    </source>
</reference>
<keyword evidence="3" id="KW-1185">Reference proteome</keyword>
<feature type="compositionally biased region" description="Pro residues" evidence="1">
    <location>
        <begin position="311"/>
        <end position="326"/>
    </location>
</feature>
<accession>F4RC84</accession>
<dbReference type="VEuPathDB" id="FungiDB:MELLADRAFT_103744"/>
<gene>
    <name evidence="2" type="ORF">MELLADRAFT_103744</name>
</gene>
<dbReference type="GeneID" id="18922071"/>
<dbReference type="RefSeq" id="XP_007406750.1">
    <property type="nucleotide sequence ID" value="XM_007406688.1"/>
</dbReference>
<dbReference type="KEGG" id="mlr:MELLADRAFT_103744"/>
<protein>
    <submittedName>
        <fullName evidence="2">Uncharacterized protein</fullName>
    </submittedName>
</protein>
<sequence length="673" mass="76044">MSASTSNIHEHPLWPLVQTLDKELLFFLAGDVDYLKRSCKKELFVAIMRHFQIRSDLRKFSLKKHELVSNYKEYLEPQLAPFIKQKSAAEKTQEHSKRKQAAFLNLSSASLAEIRAAVITRVRACFVPSTFPKGALVRLWKHVFDGPNGPEEEDPVEFCGRVHYFTVEQLPGKKRDILRYHLQHKYPNLFIPIAACTEPILCALYECFIHENVELDAELCVGVHYFIIEATEDQEPVIPKDTTDGKMLVEKTEEAEDETTGTINGRMNEKGTLISHTTYKAHQKADHRMEVLKKVSVLQPDRGMMRDPNGVPSPPYQSASPNPPDPQNGRYQAFRPLSPSLLATNERLTNQPSTSTHASAATCGLRLDQDIDMTDVTTQVIAIDTSACFDRKFTLTEPVVLHAALVVAMLSIFEHASLQTSAWMLTAQKDQTELTIKESNPDSLLYLNKLAGAFPRHVGTIISWLKIDPKLNIFTCCPSCFALYRLLNWHVRCFWSMSDETDTNPEGDPFSSSELRALLTTDLAPLPSLEEDQQVDEPSEPASDSEPPLFNFRDLPAFNSDTDPSDDDFDPLLFEGWNGELEITFMKNFGRAGNLSALLKEGKFPVELDPYLPQLQSLLNPIPFTRKTDPIHDQQPLNEEFLIQLVNRLNSNQSEGRSWLSSQTWSTLTSANH</sequence>
<feature type="region of interest" description="Disordered" evidence="1">
    <location>
        <begin position="298"/>
        <end position="333"/>
    </location>
</feature>